<dbReference type="PANTHER" id="PTHR10749">
    <property type="entry name" value="PHOSPHORYLASE B KINASE REGULATORY SUBUNIT"/>
    <property type="match status" value="1"/>
</dbReference>
<dbReference type="InParanoid" id="A0A7M7N7B5"/>
<keyword evidence="5 6" id="KW-0119">Carbohydrate metabolism</keyword>
<keyword evidence="6" id="KW-0472">Membrane</keyword>
<dbReference type="EnsemblMetazoa" id="XM_030975730">
    <property type="protein sequence ID" value="XP_030831590"/>
    <property type="gene ID" value="LOC592262"/>
</dbReference>
<evidence type="ECO:0000313" key="9">
    <source>
        <dbReference type="EnsemblMetazoa" id="XP_030831590"/>
    </source>
</evidence>
<dbReference type="GO" id="GO:0005977">
    <property type="term" value="P:glycogen metabolic process"/>
    <property type="evidence" value="ECO:0007669"/>
    <property type="project" value="UniProtKB-UniPathway"/>
</dbReference>
<evidence type="ECO:0000259" key="8">
    <source>
        <dbReference type="Pfam" id="PF19292"/>
    </source>
</evidence>
<evidence type="ECO:0000256" key="6">
    <source>
        <dbReference type="RuleBase" id="RU364123"/>
    </source>
</evidence>
<evidence type="ECO:0000256" key="5">
    <source>
        <dbReference type="ARBA" id="ARBA00023277"/>
    </source>
</evidence>
<name>A0A7M7N7B5_STRPU</name>
<reference evidence="10" key="1">
    <citation type="submission" date="2015-02" db="EMBL/GenBank/DDBJ databases">
        <title>Genome sequencing for Strongylocentrotus purpuratus.</title>
        <authorList>
            <person name="Murali S."/>
            <person name="Liu Y."/>
            <person name="Vee V."/>
            <person name="English A."/>
            <person name="Wang M."/>
            <person name="Skinner E."/>
            <person name="Han Y."/>
            <person name="Muzny D.M."/>
            <person name="Worley K.C."/>
            <person name="Gibbs R.A."/>
        </authorList>
    </citation>
    <scope>NUCLEOTIDE SEQUENCE</scope>
</reference>
<reference evidence="9" key="2">
    <citation type="submission" date="2021-01" db="UniProtKB">
        <authorList>
            <consortium name="EnsemblMetazoa"/>
        </authorList>
    </citation>
    <scope>IDENTIFICATION</scope>
</reference>
<dbReference type="UniPathway" id="UPA00163"/>
<organism evidence="9 10">
    <name type="scientific">Strongylocentrotus purpuratus</name>
    <name type="common">Purple sea urchin</name>
    <dbReference type="NCBI Taxonomy" id="7668"/>
    <lineage>
        <taxon>Eukaryota</taxon>
        <taxon>Metazoa</taxon>
        <taxon>Echinodermata</taxon>
        <taxon>Eleutherozoa</taxon>
        <taxon>Echinozoa</taxon>
        <taxon>Echinoidea</taxon>
        <taxon>Euechinoidea</taxon>
        <taxon>Echinacea</taxon>
        <taxon>Camarodonta</taxon>
        <taxon>Echinidea</taxon>
        <taxon>Strongylocentrotidae</taxon>
        <taxon>Strongylocentrotus</taxon>
    </lineage>
</organism>
<dbReference type="PANTHER" id="PTHR10749:SF8">
    <property type="entry name" value="PHOSPHORYLASE B KINASE REGULATORY SUBUNIT BETA"/>
    <property type="match status" value="1"/>
</dbReference>
<dbReference type="InterPro" id="IPR008928">
    <property type="entry name" value="6-hairpin_glycosidase_sf"/>
</dbReference>
<dbReference type="InterPro" id="IPR011613">
    <property type="entry name" value="GH15-like"/>
</dbReference>
<dbReference type="Pfam" id="PF19292">
    <property type="entry name" value="KPBB_C"/>
    <property type="match status" value="1"/>
</dbReference>
<dbReference type="Gene3D" id="1.50.10.10">
    <property type="match status" value="1"/>
</dbReference>
<dbReference type="FunCoup" id="A0A7M7N7B5">
    <property type="interactions" value="825"/>
</dbReference>
<dbReference type="InterPro" id="IPR012341">
    <property type="entry name" value="6hp_glycosidase-like_sf"/>
</dbReference>
<proteinExistence type="inferred from homology"/>
<dbReference type="GO" id="GO:0005964">
    <property type="term" value="C:phosphorylase kinase complex"/>
    <property type="evidence" value="ECO:0000318"/>
    <property type="project" value="GO_Central"/>
</dbReference>
<feature type="domain" description="Phosphorylase b kinase regulatory subunit alpha/beta C-terminal" evidence="8">
    <location>
        <begin position="874"/>
        <end position="1000"/>
    </location>
</feature>
<evidence type="ECO:0000256" key="3">
    <source>
        <dbReference type="ARBA" id="ARBA00022600"/>
    </source>
</evidence>
<dbReference type="Pfam" id="PF00723">
    <property type="entry name" value="Glyco_hydro_15"/>
    <property type="match status" value="1"/>
</dbReference>
<comment type="function">
    <text evidence="6">Phosphorylase b kinase catalyzes the phosphorylation of serine in certain substrates, including troponin I.</text>
</comment>
<evidence type="ECO:0000259" key="7">
    <source>
        <dbReference type="Pfam" id="PF00723"/>
    </source>
</evidence>
<dbReference type="OrthoDB" id="5971574at2759"/>
<dbReference type="OMA" id="CWIKQAH"/>
<keyword evidence="6" id="KW-0636">Prenylation</keyword>
<comment type="subcellular location">
    <subcellularLocation>
        <location evidence="6">Cell membrane</location>
        <topology evidence="6">Lipid-anchor</topology>
        <orientation evidence="6">Cytoplasmic side</orientation>
    </subcellularLocation>
</comment>
<protein>
    <recommendedName>
        <fullName evidence="6">Phosphorylase b kinase regulatory subunit</fullName>
    </recommendedName>
</protein>
<dbReference type="AlphaFoldDB" id="A0A7M7N7B5"/>
<dbReference type="RefSeq" id="XP_030831590.1">
    <property type="nucleotide sequence ID" value="XM_030975730.1"/>
</dbReference>
<dbReference type="CTD" id="5257"/>
<dbReference type="GeneID" id="592262"/>
<keyword evidence="6" id="KW-0449">Lipoprotein</keyword>
<keyword evidence="4 6" id="KW-0112">Calmodulin-binding</keyword>
<dbReference type="GO" id="GO:0005516">
    <property type="term" value="F:calmodulin binding"/>
    <property type="evidence" value="ECO:0007669"/>
    <property type="project" value="UniProtKB-KW"/>
</dbReference>
<dbReference type="InterPro" id="IPR008734">
    <property type="entry name" value="PHK_A/B_su"/>
</dbReference>
<dbReference type="Proteomes" id="UP000007110">
    <property type="component" value="Unassembled WGS sequence"/>
</dbReference>
<dbReference type="InterPro" id="IPR045583">
    <property type="entry name" value="KPBA/B_C"/>
</dbReference>
<evidence type="ECO:0000256" key="1">
    <source>
        <dbReference type="ARBA" id="ARBA00005131"/>
    </source>
</evidence>
<dbReference type="KEGG" id="spu:592262"/>
<evidence type="ECO:0000313" key="10">
    <source>
        <dbReference type="Proteomes" id="UP000007110"/>
    </source>
</evidence>
<comment type="similarity">
    <text evidence="2 6">Belongs to the phosphorylase b kinase regulatory chain family.</text>
</comment>
<feature type="domain" description="GH15-like" evidence="7">
    <location>
        <begin position="15"/>
        <end position="845"/>
    </location>
</feature>
<accession>A0A7M7N7B5</accession>
<evidence type="ECO:0000256" key="4">
    <source>
        <dbReference type="ARBA" id="ARBA00022860"/>
    </source>
</evidence>
<dbReference type="SUPFAM" id="SSF48208">
    <property type="entry name" value="Six-hairpin glycosidases"/>
    <property type="match status" value="1"/>
</dbReference>
<keyword evidence="10" id="KW-1185">Reference proteome</keyword>
<comment type="pathway">
    <text evidence="1 6">Glycan biosynthesis; glycogen metabolism.</text>
</comment>
<evidence type="ECO:0000256" key="2">
    <source>
        <dbReference type="ARBA" id="ARBA00007128"/>
    </source>
</evidence>
<sequence>MAPEADDDYLKQIKSLNYYYCLVKEQILIHQSPALGVFPVNTDVKVKEAGVRESVYSAVAVWALALAYRKVDDDDGRTYELEQSAVKCMRGLLYCFMRQADRVDKFKNVQSEEFALHSRYDLNTGNTQPDNYHHLQIDSISLYLLYLVQMISSGLQIIYTLDEVSFVQNLVYYVERAYRTPDFGVWERGSKYNTGKKELHASSIGMAKAALEASNGFNLFGKEGTSWSILYVDPDAHARNRTTLESLLPRESSSKNTDAALIATVSFPAFALDDECLAEVTLDKIKRKLRGKHGFKRFLRDGYGTVLEDKNRKYYKPTEVKLYDMIESEWPLFFIFMMLDGLAKNKTDQVDEYYNLLKPLLKQTKYGMIVPKYYYIPKGSIEGEKHQPGSQLRIASTEGEGNNVFLWGQSMYILSCLLKDGLVKMSELDPEGRYLGSSLCKRYRHNTRHSAFEMITKDMTVQMVFIAESTRLQTTLATYGIQSQTPTQIEPIEIWSPSELIKALAFLGQNKKLGLTGRPNRPIGIIGTSKIYRLLGRTVICYPLQFDLMDFYMYQDINFLVDDIKSLVAFVRKSWNYAGRPTLCLVIREEHFMGSEGNAMLEMLASFKRGSCNGIRVKVDRLQTLIASSSLEHLDFQMPEGSAANMLFKPLEELNVDHLPFKALKKAASYTSLVQKEEVPLNIKELETRSTWEVVQELESRSMLQNQAEILGVLLEREGLNFVFDGASVDERMSILYQKARILKDWSTVRYCASIMRKVVDSLAPSVTSMLANGKFITVGVFGHEEELISRPINPSEIKTIIFERCQRYSVREAVMQQEMIIALGKLISTRKDLFRSVLKIRVGWLLHAMKSELEITWKETVPIHSLCPSRLKDLMCHVLEIKMTTLTDRTWLQRRQFSGALNRTPVRFYDKVWNILGRTPSGLSIANYYLPQQPTLSDMTQTDLNFALRIEEMFGRISHPEYRQLMVELLSVVATILERNRELQFQHTVNMDAYIHEAFGMYREDNMKGSNHDPDDLTPFYNLPLSGKTSTSNYLARVVTSHLLDSSPAVGAACDESCSVS</sequence>
<dbReference type="GO" id="GO:0005886">
    <property type="term" value="C:plasma membrane"/>
    <property type="evidence" value="ECO:0007669"/>
    <property type="project" value="UniProtKB-SubCell"/>
</dbReference>
<keyword evidence="6" id="KW-1003">Cell membrane</keyword>
<keyword evidence="3 6" id="KW-0321">Glycogen metabolism</keyword>